<evidence type="ECO:0000256" key="7">
    <source>
        <dbReference type="ARBA" id="ARBA00023288"/>
    </source>
</evidence>
<sequence>MRGSRDILLSLFGTVLLCLTGSRALQCYSMEHIYFGQFDLRALQLPNVSCSRACSEVVMSLDTGYRTPLTVVQKGCWEGPVTGDMHSLERSLPPDYTVVRGCEADLCNAKLQTHDSIPDLSRAPNPQTLSGTECYVCLGVHPEDCSVEKSRRVRCHRDQSICYQGSGRMNTGNFSVPVYIRTCHRPSCVAVGTTSPWTAIDLQGSCCEGNLCNGGSLDVLTAAAPAPPRAPHSLALLLMTALLVSALGAPLGLSG</sequence>
<dbReference type="CDD" id="cd23566">
    <property type="entry name" value="TFP_LU_ECD_LYPD5_rpt2"/>
    <property type="match status" value="1"/>
</dbReference>
<comment type="subcellular location">
    <subcellularLocation>
        <location evidence="1">Cell membrane</location>
        <topology evidence="1">Lipid-anchor</topology>
        <topology evidence="1">GPI-anchor</topology>
    </subcellularLocation>
</comment>
<dbReference type="FunFam" id="2.10.60.10:FF:000020">
    <property type="entry name" value="LY6/PLAUR domain containing 5"/>
    <property type="match status" value="1"/>
</dbReference>
<keyword evidence="7" id="KW-0449">Lipoprotein</keyword>
<dbReference type="CTD" id="284348"/>
<evidence type="ECO:0000256" key="3">
    <source>
        <dbReference type="ARBA" id="ARBA00022622"/>
    </source>
</evidence>
<dbReference type="Pfam" id="PF00021">
    <property type="entry name" value="UPAR_LY6"/>
    <property type="match status" value="1"/>
</dbReference>
<feature type="signal peptide" evidence="9">
    <location>
        <begin position="1"/>
        <end position="24"/>
    </location>
</feature>
<keyword evidence="6" id="KW-0325">Glycoprotein</keyword>
<dbReference type="Proteomes" id="UP000694398">
    <property type="component" value="Unassembled WGS sequence"/>
</dbReference>
<dbReference type="GeneID" id="102022024"/>
<dbReference type="InterPro" id="IPR016054">
    <property type="entry name" value="LY6_UPA_recep-like"/>
</dbReference>
<evidence type="ECO:0000259" key="10">
    <source>
        <dbReference type="Pfam" id="PF00021"/>
    </source>
</evidence>
<keyword evidence="2" id="KW-1003">Cell membrane</keyword>
<proteinExistence type="predicted"/>
<dbReference type="GO" id="GO:0098552">
    <property type="term" value="C:side of membrane"/>
    <property type="evidence" value="ECO:0007669"/>
    <property type="project" value="UniProtKB-KW"/>
</dbReference>
<evidence type="ECO:0000313" key="12">
    <source>
        <dbReference type="Proteomes" id="UP000694398"/>
    </source>
</evidence>
<evidence type="ECO:0000256" key="2">
    <source>
        <dbReference type="ARBA" id="ARBA00022475"/>
    </source>
</evidence>
<evidence type="ECO:0000256" key="9">
    <source>
        <dbReference type="SAM" id="SignalP"/>
    </source>
</evidence>
<keyword evidence="12" id="KW-1185">Reference proteome</keyword>
<feature type="domain" description="UPAR/Ly6" evidence="10">
    <location>
        <begin position="131"/>
        <end position="214"/>
    </location>
</feature>
<accession>A0A8C2UN71</accession>
<reference evidence="11" key="2">
    <citation type="submission" date="2025-09" db="UniProtKB">
        <authorList>
            <consortium name="Ensembl"/>
        </authorList>
    </citation>
    <scope>IDENTIFICATION</scope>
</reference>
<keyword evidence="3" id="KW-0336">GPI-anchor</keyword>
<dbReference type="Ensembl" id="ENSCLAT00000003436.1">
    <property type="protein sequence ID" value="ENSCLAP00000003368.1"/>
    <property type="gene ID" value="ENSCLAG00000002411.1"/>
</dbReference>
<dbReference type="GeneTree" id="ENSGT00940000153599"/>
<dbReference type="OrthoDB" id="9445109at2759"/>
<dbReference type="RefSeq" id="XP_005412517.1">
    <property type="nucleotide sequence ID" value="XM_005412460.2"/>
</dbReference>
<keyword evidence="4 9" id="KW-0732">Signal</keyword>
<evidence type="ECO:0000256" key="8">
    <source>
        <dbReference type="ARBA" id="ARBA00067857"/>
    </source>
</evidence>
<dbReference type="PANTHER" id="PTHR10624:SF9">
    <property type="entry name" value="LY6_PLAUR DOMAIN-CONTAINING PROTEIN 5"/>
    <property type="match status" value="1"/>
</dbReference>
<name>A0A8C2UN71_CHILA</name>
<dbReference type="AlphaFoldDB" id="A0A8C2UN71"/>
<evidence type="ECO:0000256" key="5">
    <source>
        <dbReference type="ARBA" id="ARBA00023136"/>
    </source>
</evidence>
<gene>
    <name evidence="11" type="primary">LYPD5</name>
</gene>
<dbReference type="InterPro" id="IPR045860">
    <property type="entry name" value="Snake_toxin-like_sf"/>
</dbReference>
<feature type="chain" id="PRO_5034064918" description="Ly6/PLAUR domain-containing protein 5" evidence="9">
    <location>
        <begin position="25"/>
        <end position="255"/>
    </location>
</feature>
<dbReference type="CDD" id="cd23565">
    <property type="entry name" value="TFP_LU_ECD_LYPD5_rpt1"/>
    <property type="match status" value="1"/>
</dbReference>
<dbReference type="SUPFAM" id="SSF57302">
    <property type="entry name" value="Snake toxin-like"/>
    <property type="match status" value="1"/>
</dbReference>
<dbReference type="Gene3D" id="2.10.60.10">
    <property type="entry name" value="CD59"/>
    <property type="match status" value="1"/>
</dbReference>
<dbReference type="GO" id="GO:0005886">
    <property type="term" value="C:plasma membrane"/>
    <property type="evidence" value="ECO:0007669"/>
    <property type="project" value="UniProtKB-SubCell"/>
</dbReference>
<keyword evidence="5" id="KW-0472">Membrane</keyword>
<evidence type="ECO:0000313" key="11">
    <source>
        <dbReference type="Ensembl" id="ENSCLAP00000003368.1"/>
    </source>
</evidence>
<protein>
    <recommendedName>
        <fullName evidence="8">Ly6/PLAUR domain-containing protein 5</fullName>
    </recommendedName>
</protein>
<dbReference type="PANTHER" id="PTHR10624">
    <property type="entry name" value="UROKINASE PLASMINOGEN ACTIVATOR SURFACE RECEPTOR-RELATED"/>
    <property type="match status" value="1"/>
</dbReference>
<dbReference type="OMA" id="FQHIYFG"/>
<evidence type="ECO:0000256" key="6">
    <source>
        <dbReference type="ARBA" id="ARBA00023180"/>
    </source>
</evidence>
<organism evidence="11 12">
    <name type="scientific">Chinchilla lanigera</name>
    <name type="common">Long-tailed chinchilla</name>
    <name type="synonym">Chinchilla villidera</name>
    <dbReference type="NCBI Taxonomy" id="34839"/>
    <lineage>
        <taxon>Eukaryota</taxon>
        <taxon>Metazoa</taxon>
        <taxon>Chordata</taxon>
        <taxon>Craniata</taxon>
        <taxon>Vertebrata</taxon>
        <taxon>Euteleostomi</taxon>
        <taxon>Mammalia</taxon>
        <taxon>Eutheria</taxon>
        <taxon>Euarchontoglires</taxon>
        <taxon>Glires</taxon>
        <taxon>Rodentia</taxon>
        <taxon>Hystricomorpha</taxon>
        <taxon>Chinchillidae</taxon>
        <taxon>Chinchilla</taxon>
    </lineage>
</organism>
<reference evidence="11" key="1">
    <citation type="submission" date="2025-08" db="UniProtKB">
        <authorList>
            <consortium name="Ensembl"/>
        </authorList>
    </citation>
    <scope>IDENTIFICATION</scope>
</reference>
<evidence type="ECO:0000256" key="1">
    <source>
        <dbReference type="ARBA" id="ARBA00004609"/>
    </source>
</evidence>
<evidence type="ECO:0000256" key="4">
    <source>
        <dbReference type="ARBA" id="ARBA00022729"/>
    </source>
</evidence>